<evidence type="ECO:0000256" key="1">
    <source>
        <dbReference type="SAM" id="Phobius"/>
    </source>
</evidence>
<gene>
    <name evidence="2" type="ORF">TGRUB_240755</name>
</gene>
<sequence>MTVPHTVKRARLRQRWTYTPADVCSGVRLSHSSHSSPHTLLGDASCRSVLGNKKGGLPRRNSKEAWSELRSPLESCGRLRLRRRILEFFVLPSACSGGFRGVCLLIFHLRLPFPHPSFSSAGTREGTLDKKTRLYKQQKDVTWPTSALSRFSQQAQKRTVDLSSLSTVLKRLLLRRFSPCNNNRKKRPSPLLLSPFDSLD</sequence>
<reference evidence="2 3" key="1">
    <citation type="submission" date="2014-05" db="EMBL/GenBank/DDBJ databases">
        <authorList>
            <person name="Sibley D."/>
            <person name="Venepally P."/>
            <person name="Karamycheva S."/>
            <person name="Hadjithomas M."/>
            <person name="Khan A."/>
            <person name="Brunk B."/>
            <person name="Roos D."/>
            <person name="Caler E."/>
            <person name="Lorenzi H."/>
        </authorList>
    </citation>
    <scope>NUCLEOTIDE SEQUENCE [LARGE SCALE GENOMIC DNA]</scope>
    <source>
        <strain evidence="2 3">RUB</strain>
    </source>
</reference>
<accession>A0A086LT26</accession>
<evidence type="ECO:0008006" key="4">
    <source>
        <dbReference type="Google" id="ProtNLM"/>
    </source>
</evidence>
<proteinExistence type="predicted"/>
<evidence type="ECO:0000313" key="3">
    <source>
        <dbReference type="Proteomes" id="UP000028834"/>
    </source>
</evidence>
<organism evidence="2 3">
    <name type="scientific">Toxoplasma gondii RUB</name>
    <dbReference type="NCBI Taxonomy" id="935652"/>
    <lineage>
        <taxon>Eukaryota</taxon>
        <taxon>Sar</taxon>
        <taxon>Alveolata</taxon>
        <taxon>Apicomplexa</taxon>
        <taxon>Conoidasida</taxon>
        <taxon>Coccidia</taxon>
        <taxon>Eucoccidiorida</taxon>
        <taxon>Eimeriorina</taxon>
        <taxon>Sarcocystidae</taxon>
        <taxon>Toxoplasma</taxon>
    </lineage>
</organism>
<evidence type="ECO:0000313" key="2">
    <source>
        <dbReference type="EMBL" id="KFG59794.1"/>
    </source>
</evidence>
<dbReference type="EMBL" id="AFYV02002102">
    <property type="protein sequence ID" value="KFG59794.1"/>
    <property type="molecule type" value="Genomic_DNA"/>
</dbReference>
<dbReference type="Proteomes" id="UP000028834">
    <property type="component" value="Unassembled WGS sequence"/>
</dbReference>
<keyword evidence="1" id="KW-0472">Membrane</keyword>
<protein>
    <recommendedName>
        <fullName evidence="4">Transmembrane protein</fullName>
    </recommendedName>
</protein>
<dbReference type="VEuPathDB" id="ToxoDB:TGRUB_240755"/>
<name>A0A086LT26_TOXGO</name>
<feature type="transmembrane region" description="Helical" evidence="1">
    <location>
        <begin position="88"/>
        <end position="109"/>
    </location>
</feature>
<comment type="caution">
    <text evidence="2">The sequence shown here is derived from an EMBL/GenBank/DDBJ whole genome shotgun (WGS) entry which is preliminary data.</text>
</comment>
<keyword evidence="1" id="KW-0812">Transmembrane</keyword>
<keyword evidence="1" id="KW-1133">Transmembrane helix</keyword>
<dbReference type="AlphaFoldDB" id="A0A086LT26"/>